<evidence type="ECO:0000313" key="4">
    <source>
        <dbReference type="Proteomes" id="UP000245048"/>
    </source>
</evidence>
<dbReference type="OrthoDB" id="7249444at2"/>
<reference evidence="4" key="1">
    <citation type="submission" date="2017-10" db="EMBL/GenBank/DDBJ databases">
        <authorList>
            <person name="Toshchakov S.V."/>
            <person name="Goeva M.A."/>
        </authorList>
    </citation>
    <scope>NUCLEOTIDE SEQUENCE [LARGE SCALE GENOMIC DNA]</scope>
    <source>
        <strain evidence="4">JR1/69-1-13</strain>
    </source>
</reference>
<accession>A0A2U1V3J3</accession>
<protein>
    <submittedName>
        <fullName evidence="3">Transporter</fullName>
    </submittedName>
</protein>
<feature type="chain" id="PRO_5015619136" evidence="2">
    <location>
        <begin position="26"/>
        <end position="325"/>
    </location>
</feature>
<evidence type="ECO:0000313" key="3">
    <source>
        <dbReference type="EMBL" id="PWC28480.1"/>
    </source>
</evidence>
<dbReference type="PANTHER" id="PTHR42928">
    <property type="entry name" value="TRICARBOXYLATE-BINDING PROTEIN"/>
    <property type="match status" value="1"/>
</dbReference>
<dbReference type="InterPro" id="IPR042100">
    <property type="entry name" value="Bug_dom1"/>
</dbReference>
<dbReference type="CDD" id="cd13578">
    <property type="entry name" value="PBP2_Bug27"/>
    <property type="match status" value="1"/>
</dbReference>
<dbReference type="Gene3D" id="3.40.190.150">
    <property type="entry name" value="Bordetella uptake gene, domain 1"/>
    <property type="match status" value="1"/>
</dbReference>
<evidence type="ECO:0000256" key="1">
    <source>
        <dbReference type="ARBA" id="ARBA00006987"/>
    </source>
</evidence>
<comment type="caution">
    <text evidence="3">The sequence shown here is derived from an EMBL/GenBank/DDBJ whole genome shotgun (WGS) entry which is preliminary data.</text>
</comment>
<dbReference type="PIRSF" id="PIRSF017082">
    <property type="entry name" value="YflP"/>
    <property type="match status" value="1"/>
</dbReference>
<sequence length="325" mass="34861">MVRHLLGRRGLLAAPALLLARPGLAQPSWPTRAISIVTGYAPGGLTDVTTRAIAQRMERDLGQPIVVENRVGGATSVASTHVAQAAPDGYTLLMGASSLAINPALQPDLTPREPMRELLPLGLAYRTAFVLHVHPSLPVKSVPELIAYAKANPGKLNFGSSGTGAVNHLALELLRQQAGIDVLHVPYRGGVPALTDLRTNRIQAMFQAALEALPVVQEGITRAIAVSSKERMPLFPDVPPVADTLPGFEAVFWQGLFAPRGLPAPIAQRLTETLRNATEDQDLRARMAAQGVAIETGDGEAMRRILAEDTRLWGELIRRGNIRPE</sequence>
<dbReference type="Pfam" id="PF03401">
    <property type="entry name" value="TctC"/>
    <property type="match status" value="1"/>
</dbReference>
<keyword evidence="2" id="KW-0732">Signal</keyword>
<dbReference type="EMBL" id="PDOA01000007">
    <property type="protein sequence ID" value="PWC28480.1"/>
    <property type="molecule type" value="Genomic_DNA"/>
</dbReference>
<keyword evidence="4" id="KW-1185">Reference proteome</keyword>
<dbReference type="Proteomes" id="UP000245048">
    <property type="component" value="Unassembled WGS sequence"/>
</dbReference>
<evidence type="ECO:0000256" key="2">
    <source>
        <dbReference type="SAM" id="SignalP"/>
    </source>
</evidence>
<dbReference type="Gene3D" id="3.40.190.10">
    <property type="entry name" value="Periplasmic binding protein-like II"/>
    <property type="match status" value="1"/>
</dbReference>
<feature type="signal peptide" evidence="2">
    <location>
        <begin position="1"/>
        <end position="25"/>
    </location>
</feature>
<name>A0A2U1V3J3_9PROT</name>
<comment type="similarity">
    <text evidence="1">Belongs to the UPF0065 (bug) family.</text>
</comment>
<organism evidence="3 4">
    <name type="scientific">Teichococcus aestuarii</name>
    <dbReference type="NCBI Taxonomy" id="568898"/>
    <lineage>
        <taxon>Bacteria</taxon>
        <taxon>Pseudomonadati</taxon>
        <taxon>Pseudomonadota</taxon>
        <taxon>Alphaproteobacteria</taxon>
        <taxon>Acetobacterales</taxon>
        <taxon>Roseomonadaceae</taxon>
        <taxon>Roseomonas</taxon>
    </lineage>
</organism>
<proteinExistence type="inferred from homology"/>
<dbReference type="SUPFAM" id="SSF53850">
    <property type="entry name" value="Periplasmic binding protein-like II"/>
    <property type="match status" value="1"/>
</dbReference>
<dbReference type="InterPro" id="IPR005064">
    <property type="entry name" value="BUG"/>
</dbReference>
<dbReference type="PANTHER" id="PTHR42928:SF5">
    <property type="entry name" value="BLR1237 PROTEIN"/>
    <property type="match status" value="1"/>
</dbReference>
<gene>
    <name evidence="3" type="ORF">CR165_12360</name>
</gene>
<dbReference type="AlphaFoldDB" id="A0A2U1V3J3"/>